<comment type="pathway">
    <text evidence="1 7">Cofactor biosynthesis; (R)-pantothenate biosynthesis; (R)-pantoate from 3-methyl-2-oxobutanoate: step 1/2.</text>
</comment>
<dbReference type="GO" id="GO:0005737">
    <property type="term" value="C:cytoplasm"/>
    <property type="evidence" value="ECO:0007669"/>
    <property type="project" value="UniProtKB-SubCell"/>
</dbReference>
<dbReference type="Pfam" id="PF02548">
    <property type="entry name" value="Pantoate_transf"/>
    <property type="match status" value="1"/>
</dbReference>
<name>A0AAF0BKC8_9PROT</name>
<evidence type="ECO:0000256" key="9">
    <source>
        <dbReference type="PIRSR" id="PIRSR000388-2"/>
    </source>
</evidence>
<feature type="binding site" evidence="7 9">
    <location>
        <position position="126"/>
    </location>
    <ligand>
        <name>3-methyl-2-oxobutanoate</name>
        <dbReference type="ChEBI" id="CHEBI:11851"/>
    </ligand>
</feature>
<dbReference type="SUPFAM" id="SSF51621">
    <property type="entry name" value="Phosphoenolpyruvate/pyruvate domain"/>
    <property type="match status" value="1"/>
</dbReference>
<dbReference type="FunFam" id="3.20.20.60:FF:000003">
    <property type="entry name" value="3-methyl-2-oxobutanoate hydroxymethyltransferase"/>
    <property type="match status" value="1"/>
</dbReference>
<dbReference type="NCBIfam" id="TIGR00222">
    <property type="entry name" value="panB"/>
    <property type="match status" value="1"/>
</dbReference>
<dbReference type="CDD" id="cd06557">
    <property type="entry name" value="KPHMT-like"/>
    <property type="match status" value="1"/>
</dbReference>
<dbReference type="GO" id="GO:0000287">
    <property type="term" value="F:magnesium ion binding"/>
    <property type="evidence" value="ECO:0007669"/>
    <property type="project" value="TreeGrafter"/>
</dbReference>
<evidence type="ECO:0000256" key="2">
    <source>
        <dbReference type="ARBA" id="ARBA00008676"/>
    </source>
</evidence>
<evidence type="ECO:0000256" key="3">
    <source>
        <dbReference type="ARBA" id="ARBA00011424"/>
    </source>
</evidence>
<gene>
    <name evidence="7 11" type="primary">panB</name>
    <name evidence="11" type="ORF">PH603_09725</name>
</gene>
<feature type="active site" description="Proton acceptor" evidence="7 8">
    <location>
        <position position="195"/>
    </location>
</feature>
<dbReference type="AlphaFoldDB" id="A0AAF0BKC8"/>
<keyword evidence="4 7" id="KW-0566">Pantothenate biosynthesis</keyword>
<comment type="similarity">
    <text evidence="2 7">Belongs to the PanB family.</text>
</comment>
<sequence length="283" mass="30253">MSTTPQDLHVDARPARALTAKEIMARKGGTPIVCLTAYVTPMAARLDKHCDLLLVGDSVGMVLYGMESTLSVTIEDMIRHGRAVTRGAKRAMVVVDMPFGTYEESKEQAFRNAARILSETGAAAVKLEGGVEMAETVRFLVSRGIPVLGHVGLMPQAVHTNGGYGARGRTVDEWKPIIDDGKAIAEAGAFAVVLEGVAEPLARKITDEIPVPVIGIGASNACDGQILVTEDMMGLFAINPKFVKRFAEIGNAIESAIEAYAGEVRNRTFPGEEHTYKMRGANA</sequence>
<comment type="subunit">
    <text evidence="3 7">Homodecamer; pentamer of dimers.</text>
</comment>
<evidence type="ECO:0000256" key="1">
    <source>
        <dbReference type="ARBA" id="ARBA00005033"/>
    </source>
</evidence>
<dbReference type="Gene3D" id="3.20.20.60">
    <property type="entry name" value="Phosphoenolpyruvate-binding domains"/>
    <property type="match status" value="1"/>
</dbReference>
<accession>A0AAF0BKC8</accession>
<dbReference type="GO" id="GO:0003864">
    <property type="term" value="F:3-methyl-2-oxobutanoate hydroxymethyltransferase activity"/>
    <property type="evidence" value="ECO:0007669"/>
    <property type="project" value="UniProtKB-UniRule"/>
</dbReference>
<keyword evidence="12" id="KW-1185">Reference proteome</keyword>
<evidence type="ECO:0000256" key="10">
    <source>
        <dbReference type="PIRSR" id="PIRSR000388-3"/>
    </source>
</evidence>
<comment type="catalytic activity">
    <reaction evidence="7">
        <text>(6R)-5,10-methylene-5,6,7,8-tetrahydrofolate + 3-methyl-2-oxobutanoate + H2O = 2-dehydropantoate + (6S)-5,6,7,8-tetrahydrofolate</text>
        <dbReference type="Rhea" id="RHEA:11824"/>
        <dbReference type="ChEBI" id="CHEBI:11561"/>
        <dbReference type="ChEBI" id="CHEBI:11851"/>
        <dbReference type="ChEBI" id="CHEBI:15377"/>
        <dbReference type="ChEBI" id="CHEBI:15636"/>
        <dbReference type="ChEBI" id="CHEBI:57453"/>
        <dbReference type="EC" id="2.1.2.11"/>
    </reaction>
</comment>
<dbReference type="Proteomes" id="UP001217500">
    <property type="component" value="Chromosome"/>
</dbReference>
<comment type="subcellular location">
    <subcellularLocation>
        <location evidence="7">Cytoplasm</location>
    </subcellularLocation>
</comment>
<dbReference type="NCBIfam" id="NF001452">
    <property type="entry name" value="PRK00311.1"/>
    <property type="match status" value="1"/>
</dbReference>
<keyword evidence="5 7" id="KW-0808">Transferase</keyword>
<comment type="cofactor">
    <cofactor evidence="7 10">
        <name>Mg(2+)</name>
        <dbReference type="ChEBI" id="CHEBI:18420"/>
    </cofactor>
    <text evidence="7 10">Binds 1 Mg(2+) ion per subunit.</text>
</comment>
<evidence type="ECO:0000256" key="5">
    <source>
        <dbReference type="ARBA" id="ARBA00022679"/>
    </source>
</evidence>
<dbReference type="PANTHER" id="PTHR20881">
    <property type="entry name" value="3-METHYL-2-OXOBUTANOATE HYDROXYMETHYLTRANSFERASE"/>
    <property type="match status" value="1"/>
</dbReference>
<evidence type="ECO:0000256" key="8">
    <source>
        <dbReference type="PIRSR" id="PIRSR000388-1"/>
    </source>
</evidence>
<feature type="binding site" evidence="7 9">
    <location>
        <position position="96"/>
    </location>
    <ligand>
        <name>3-methyl-2-oxobutanoate</name>
        <dbReference type="ChEBI" id="CHEBI:11851"/>
    </ligand>
</feature>
<dbReference type="PANTHER" id="PTHR20881:SF0">
    <property type="entry name" value="3-METHYL-2-OXOBUTANOATE HYDROXYMETHYLTRANSFERASE"/>
    <property type="match status" value="1"/>
</dbReference>
<protein>
    <recommendedName>
        <fullName evidence="7">3-methyl-2-oxobutanoate hydroxymethyltransferase</fullName>
        <ecNumber evidence="7">2.1.2.11</ecNumber>
    </recommendedName>
    <alternativeName>
        <fullName evidence="7">Ketopantoate hydroxymethyltransferase</fullName>
        <shortName evidence="7">KPHMT</shortName>
    </alternativeName>
</protein>
<feature type="binding site" evidence="7 10">
    <location>
        <position position="128"/>
    </location>
    <ligand>
        <name>Mg(2+)</name>
        <dbReference type="ChEBI" id="CHEBI:18420"/>
    </ligand>
</feature>
<dbReference type="InterPro" id="IPR015813">
    <property type="entry name" value="Pyrv/PenolPyrv_kinase-like_dom"/>
</dbReference>
<dbReference type="PIRSF" id="PIRSF000388">
    <property type="entry name" value="Pantoate_hydroxy_MeTrfase"/>
    <property type="match status" value="1"/>
</dbReference>
<keyword evidence="7 10" id="KW-0460">Magnesium</keyword>
<dbReference type="RefSeq" id="WP_289502256.1">
    <property type="nucleotide sequence ID" value="NZ_CP116805.1"/>
</dbReference>
<evidence type="ECO:0000256" key="6">
    <source>
        <dbReference type="ARBA" id="ARBA00056497"/>
    </source>
</evidence>
<reference evidence="11" key="1">
    <citation type="submission" date="2023-01" db="EMBL/GenBank/DDBJ databases">
        <title>The genome sequence of Kordiimonadaceae bacterium 6D33.</title>
        <authorList>
            <person name="Liu Y."/>
        </authorList>
    </citation>
    <scope>NUCLEOTIDE SEQUENCE</scope>
    <source>
        <strain evidence="11">6D33</strain>
    </source>
</reference>
<feature type="binding site" evidence="7 10">
    <location>
        <position position="96"/>
    </location>
    <ligand>
        <name>Mg(2+)</name>
        <dbReference type="ChEBI" id="CHEBI:18420"/>
    </ligand>
</feature>
<organism evidence="11 12">
    <name type="scientific">Gimibacter soli</name>
    <dbReference type="NCBI Taxonomy" id="3024400"/>
    <lineage>
        <taxon>Bacteria</taxon>
        <taxon>Pseudomonadati</taxon>
        <taxon>Pseudomonadota</taxon>
        <taxon>Alphaproteobacteria</taxon>
        <taxon>Kordiimonadales</taxon>
        <taxon>Temperatibacteraceae</taxon>
        <taxon>Gimibacter</taxon>
    </lineage>
</organism>
<dbReference type="InterPro" id="IPR040442">
    <property type="entry name" value="Pyrv_kinase-like_dom_sf"/>
</dbReference>
<keyword evidence="7" id="KW-0963">Cytoplasm</keyword>
<dbReference type="EMBL" id="CP116805">
    <property type="protein sequence ID" value="WCL52817.1"/>
    <property type="molecule type" value="Genomic_DNA"/>
</dbReference>
<proteinExistence type="inferred from homology"/>
<evidence type="ECO:0000313" key="11">
    <source>
        <dbReference type="EMBL" id="WCL52817.1"/>
    </source>
</evidence>
<dbReference type="EC" id="2.1.2.11" evidence="7"/>
<evidence type="ECO:0000313" key="12">
    <source>
        <dbReference type="Proteomes" id="UP001217500"/>
    </source>
</evidence>
<feature type="binding site" evidence="7 9">
    <location>
        <begin position="57"/>
        <end position="58"/>
    </location>
    <ligand>
        <name>3-methyl-2-oxobutanoate</name>
        <dbReference type="ChEBI" id="CHEBI:11851"/>
    </ligand>
</feature>
<dbReference type="InterPro" id="IPR003700">
    <property type="entry name" value="Pantoate_hydroxy_MeTrfase"/>
</dbReference>
<keyword evidence="7 10" id="KW-0479">Metal-binding</keyword>
<dbReference type="HAMAP" id="MF_00156">
    <property type="entry name" value="PanB"/>
    <property type="match status" value="1"/>
</dbReference>
<feature type="binding site" evidence="7 10">
    <location>
        <position position="57"/>
    </location>
    <ligand>
        <name>Mg(2+)</name>
        <dbReference type="ChEBI" id="CHEBI:18420"/>
    </ligand>
</feature>
<evidence type="ECO:0000256" key="4">
    <source>
        <dbReference type="ARBA" id="ARBA00022655"/>
    </source>
</evidence>
<comment type="function">
    <text evidence="6 7">Catalyzes the reversible reaction in which hydroxymethyl group from 5,10-methylenetetrahydrofolate is transferred onto alpha-ketoisovalerate to form ketopantoate.</text>
</comment>
<dbReference type="GO" id="GO:0015940">
    <property type="term" value="P:pantothenate biosynthetic process"/>
    <property type="evidence" value="ECO:0007669"/>
    <property type="project" value="UniProtKB-UniRule"/>
</dbReference>
<dbReference type="KEGG" id="gso:PH603_09725"/>
<evidence type="ECO:0000256" key="7">
    <source>
        <dbReference type="HAMAP-Rule" id="MF_00156"/>
    </source>
</evidence>